<evidence type="ECO:0008006" key="3">
    <source>
        <dbReference type="Google" id="ProtNLM"/>
    </source>
</evidence>
<accession>A0A4R3VX62</accession>
<dbReference type="RefSeq" id="WP_132775829.1">
    <property type="nucleotide sequence ID" value="NZ_SMBZ01000001.1"/>
</dbReference>
<evidence type="ECO:0000313" key="1">
    <source>
        <dbReference type="EMBL" id="TCV20733.1"/>
    </source>
</evidence>
<reference evidence="1 2" key="1">
    <citation type="submission" date="2019-03" db="EMBL/GenBank/DDBJ databases">
        <title>Genomic Encyclopedia of Type Strains, Phase IV (KMG-IV): sequencing the most valuable type-strain genomes for metagenomic binning, comparative biology and taxonomic classification.</title>
        <authorList>
            <person name="Goeker M."/>
        </authorList>
    </citation>
    <scope>NUCLEOTIDE SEQUENCE [LARGE SCALE GENOMIC DNA]</scope>
    <source>
        <strain evidence="1 2">DSM 22362</strain>
    </source>
</reference>
<organism evidence="1 2">
    <name type="scientific">Sphingobacterium alimentarium</name>
    <dbReference type="NCBI Taxonomy" id="797292"/>
    <lineage>
        <taxon>Bacteria</taxon>
        <taxon>Pseudomonadati</taxon>
        <taxon>Bacteroidota</taxon>
        <taxon>Sphingobacteriia</taxon>
        <taxon>Sphingobacteriales</taxon>
        <taxon>Sphingobacteriaceae</taxon>
        <taxon>Sphingobacterium</taxon>
    </lineage>
</organism>
<keyword evidence="2" id="KW-1185">Reference proteome</keyword>
<dbReference type="EMBL" id="SMBZ01000001">
    <property type="protein sequence ID" value="TCV20733.1"/>
    <property type="molecule type" value="Genomic_DNA"/>
</dbReference>
<dbReference type="InterPro" id="IPR011990">
    <property type="entry name" value="TPR-like_helical_dom_sf"/>
</dbReference>
<protein>
    <recommendedName>
        <fullName evidence="3">Tetratricopeptide repeat protein</fullName>
    </recommendedName>
</protein>
<dbReference type="AlphaFoldDB" id="A0A4R3VX62"/>
<name>A0A4R3VX62_9SPHI</name>
<dbReference type="OrthoDB" id="1522549at2"/>
<dbReference type="Proteomes" id="UP000295197">
    <property type="component" value="Unassembled WGS sequence"/>
</dbReference>
<proteinExistence type="predicted"/>
<comment type="caution">
    <text evidence="1">The sequence shown here is derived from an EMBL/GenBank/DDBJ whole genome shotgun (WGS) entry which is preliminary data.</text>
</comment>
<dbReference type="Gene3D" id="1.25.40.10">
    <property type="entry name" value="Tetratricopeptide repeat domain"/>
    <property type="match status" value="1"/>
</dbReference>
<sequence length="678" mass="77951">MSYKKINHKAETKRDAWQEFKFRYNALFHLEQKLAHWEEELLLADIEKGYFSIIHQPQVTNPQTLTDAIGRLQNLLQQQPPDNIRHAIYCQIARAYYLQADYYTAVAYLDLVRTSQYKEDAMMLRAQAILHTKESDSALTILHTLNSENLSKNKRATYYATKAAIFQDLQKIDSSIFYLQEALSHRPPKYYKAMWQLQLGKLLAPNEILKSDKQFKKVASSLHAASTLTVTACLERIKLQHTTSENKILSSRDLFHKGFTINKEWLIYSYIADEYQKSDVLDSAMLYYDKILQAEQAPLETKNYTQWQLAQLYIGKREFDLAGSHLDEIVLASAPTFSEREIVLIQNKHKWLPLLAKCYTEQDSAGRAQFELAQFYQSLGVEKDAFVLLEDLVQRFGNSNQEYVSSLAQISVNNQNPKVANTEANELFVEAYNELYAQFEDGDFNQVVHQADSYLRNYPFSPQALSKLAYLRALAIGYSQPVDSFLQTLDLLIANYNFDPLLHDRALAQAGFIRENISEFILRAQALERSTGSSSLFEAQTTADVTLKSVNSTNNGTLIVDDLPINEPYYFVILVDDASSNLTPTRYAIGQFMRTQFPHAAYKHALVSLNSGHKLIRVGVFESLEAVRLFEKRIVDLLPEIIKVREKKYSTFVIPKMEFDREQDASSINKYLNKYISK</sequence>
<evidence type="ECO:0000313" key="2">
    <source>
        <dbReference type="Proteomes" id="UP000295197"/>
    </source>
</evidence>
<gene>
    <name evidence="1" type="ORF">EDC17_100176</name>
</gene>